<sequence>MYVSRSRGEPPGTTPPPADVAFWCERVRYRSLAVGGADQTTRYEVGTPAEAVRRVRTEVRALAATLPPAERNRAFEWTDSGGCLHAVAALHRHEPCGFSLSTGSAWVEWSVRPFLRFHVPHHRLLPLLPPSGSPVCGEAL</sequence>
<evidence type="ECO:0000313" key="1">
    <source>
        <dbReference type="EMBL" id="NKY12869.1"/>
    </source>
</evidence>
<name>A0AA44DAG4_STRE0</name>
<reference evidence="1 2" key="1">
    <citation type="submission" date="2020-04" db="EMBL/GenBank/DDBJ databases">
        <title>MicrobeNet Type strains.</title>
        <authorList>
            <person name="Nicholson A.C."/>
        </authorList>
    </citation>
    <scope>NUCLEOTIDE SEQUENCE [LARGE SCALE GENOMIC DNA]</scope>
    <source>
        <strain evidence="1 2">DSM 40738</strain>
    </source>
</reference>
<gene>
    <name evidence="1" type="ORF">HGA06_01430</name>
</gene>
<comment type="caution">
    <text evidence="1">The sequence shown here is derived from an EMBL/GenBank/DDBJ whole genome shotgun (WGS) entry which is preliminary data.</text>
</comment>
<dbReference type="RefSeq" id="WP_168437147.1">
    <property type="nucleotide sequence ID" value="NZ_JAAXOU010000007.1"/>
</dbReference>
<dbReference type="AlphaFoldDB" id="A0AA44DAG4"/>
<dbReference type="Proteomes" id="UP000570003">
    <property type="component" value="Unassembled WGS sequence"/>
</dbReference>
<evidence type="ECO:0000313" key="2">
    <source>
        <dbReference type="Proteomes" id="UP000570003"/>
    </source>
</evidence>
<proteinExistence type="predicted"/>
<keyword evidence="2" id="KW-1185">Reference proteome</keyword>
<organism evidence="1 2">
    <name type="scientific">Streptomyces somaliensis (strain ATCC 33201 / DSM 40738 / JCM 12659 / KCTC 9044 / NCTC 11332 / NRRL B-12077 / IP 733)</name>
    <dbReference type="NCBI Taxonomy" id="1134445"/>
    <lineage>
        <taxon>Bacteria</taxon>
        <taxon>Bacillati</taxon>
        <taxon>Actinomycetota</taxon>
        <taxon>Actinomycetes</taxon>
        <taxon>Kitasatosporales</taxon>
        <taxon>Streptomycetaceae</taxon>
        <taxon>Streptomyces</taxon>
    </lineage>
</organism>
<accession>A0AA44DAG4</accession>
<dbReference type="EMBL" id="JAAXOU010000007">
    <property type="protein sequence ID" value="NKY12869.1"/>
    <property type="molecule type" value="Genomic_DNA"/>
</dbReference>
<protein>
    <submittedName>
        <fullName evidence="1">Uncharacterized protein</fullName>
    </submittedName>
</protein>